<organism evidence="1">
    <name type="scientific">Timema californicum</name>
    <name type="common">California timema</name>
    <name type="synonym">Walking stick</name>
    <dbReference type="NCBI Taxonomy" id="61474"/>
    <lineage>
        <taxon>Eukaryota</taxon>
        <taxon>Metazoa</taxon>
        <taxon>Ecdysozoa</taxon>
        <taxon>Arthropoda</taxon>
        <taxon>Hexapoda</taxon>
        <taxon>Insecta</taxon>
        <taxon>Pterygota</taxon>
        <taxon>Neoptera</taxon>
        <taxon>Polyneoptera</taxon>
        <taxon>Phasmatodea</taxon>
        <taxon>Timematodea</taxon>
        <taxon>Timematoidea</taxon>
        <taxon>Timematidae</taxon>
        <taxon>Timema</taxon>
    </lineage>
</organism>
<protein>
    <submittedName>
        <fullName evidence="1">(California timema) hypothetical protein</fullName>
    </submittedName>
</protein>
<dbReference type="AlphaFoldDB" id="A0A7R9PAN7"/>
<reference evidence="1" key="1">
    <citation type="submission" date="2020-11" db="EMBL/GenBank/DDBJ databases">
        <authorList>
            <person name="Tran Van P."/>
        </authorList>
    </citation>
    <scope>NUCLEOTIDE SEQUENCE</scope>
</reference>
<dbReference type="EMBL" id="OE183773">
    <property type="protein sequence ID" value="CAD7575996.1"/>
    <property type="molecule type" value="Genomic_DNA"/>
</dbReference>
<name>A0A7R9PAN7_TIMCA</name>
<proteinExistence type="predicted"/>
<evidence type="ECO:0000313" key="1">
    <source>
        <dbReference type="EMBL" id="CAD7575996.1"/>
    </source>
</evidence>
<accession>A0A7R9PAN7</accession>
<sequence>MSNSTSGHVKIAFMKLPTFHFKRNILFTWMDLLDPVPVLVEAEEKDRPTFPLALHVVSSEEKSML</sequence>
<gene>
    <name evidence="1" type="ORF">TCMB3V08_LOCUS8572</name>
</gene>